<evidence type="ECO:0000256" key="4">
    <source>
        <dbReference type="ARBA" id="ARBA00022975"/>
    </source>
</evidence>
<evidence type="ECO:0000256" key="1">
    <source>
        <dbReference type="ARBA" id="ARBA00004861"/>
    </source>
</evidence>
<keyword evidence="3 7" id="KW-0210">Decarboxylase</keyword>
<accession>A0A286F561</accession>
<dbReference type="GO" id="GO:0004590">
    <property type="term" value="F:orotidine-5'-phosphate decarboxylase activity"/>
    <property type="evidence" value="ECO:0007669"/>
    <property type="project" value="UniProtKB-UniRule"/>
</dbReference>
<comment type="pathway">
    <text evidence="1 7">Pyrimidine metabolism; UMP biosynthesis via de novo pathway; UMP from orotate: step 2/2.</text>
</comment>
<dbReference type="PANTHER" id="PTHR43375">
    <property type="entry name" value="OROTIDINE 5'-PHOSPHATE DECARBOXYLASE"/>
    <property type="match status" value="1"/>
</dbReference>
<feature type="active site" description="Proton donor" evidence="7">
    <location>
        <position position="93"/>
    </location>
</feature>
<keyword evidence="10" id="KW-1185">Reference proteome</keyword>
<dbReference type="HAMAP" id="MF_01215">
    <property type="entry name" value="OMPdecase_type2"/>
    <property type="match status" value="1"/>
</dbReference>
<dbReference type="OrthoDB" id="9808470at2"/>
<dbReference type="InterPro" id="IPR001754">
    <property type="entry name" value="OMPdeCOase_dom"/>
</dbReference>
<organism evidence="9 10">
    <name type="scientific">Spirosoma fluviale</name>
    <dbReference type="NCBI Taxonomy" id="1597977"/>
    <lineage>
        <taxon>Bacteria</taxon>
        <taxon>Pseudomonadati</taxon>
        <taxon>Bacteroidota</taxon>
        <taxon>Cytophagia</taxon>
        <taxon>Cytophagales</taxon>
        <taxon>Cytophagaceae</taxon>
        <taxon>Spirosoma</taxon>
    </lineage>
</organism>
<dbReference type="UniPathway" id="UPA00070">
    <property type="reaction ID" value="UER00120"/>
</dbReference>
<keyword evidence="4 7" id="KW-0665">Pyrimidine biosynthesis</keyword>
<sequence length="279" mass="30428">MTYSELSDQIFQKQSYLCVGLDTDPRKLPPHLLTEKDPVFAFNKAIIDATADFAVAYKPNIAFYEAQGPRGWESLQKTLDYIPASCFTIADAKRGDIGNTSDLYARTFFDPTAAGLDFDSVTVAPYMGHDSVTPFLAYKGKWVILLALTSNAGSTDFQYQTLSSRTASQKPLFEKVIETAQGWAGPDQLMFVVGATQTSELERIRQLAPDNFLLVPGVGAQGGSLADVSRLGLTKAGGLLVNASRSILYASNGPDFADRARDEAQRLQLEMAGYLTQIQ</sequence>
<feature type="domain" description="Orotidine 5'-phosphate decarboxylase" evidence="8">
    <location>
        <begin position="16"/>
        <end position="260"/>
    </location>
</feature>
<keyword evidence="5 7" id="KW-0456">Lyase</keyword>
<dbReference type="InterPro" id="IPR011060">
    <property type="entry name" value="RibuloseP-bd_barrel"/>
</dbReference>
<dbReference type="SMART" id="SM00934">
    <property type="entry name" value="OMPdecase"/>
    <property type="match status" value="1"/>
</dbReference>
<evidence type="ECO:0000256" key="2">
    <source>
        <dbReference type="ARBA" id="ARBA00008847"/>
    </source>
</evidence>
<evidence type="ECO:0000256" key="6">
    <source>
        <dbReference type="ARBA" id="ARBA00049157"/>
    </source>
</evidence>
<dbReference type="Proteomes" id="UP000219452">
    <property type="component" value="Unassembled WGS sequence"/>
</dbReference>
<dbReference type="InterPro" id="IPR011995">
    <property type="entry name" value="OMPdecase_type-2"/>
</dbReference>
<dbReference type="NCBIfam" id="TIGR02127">
    <property type="entry name" value="pyrF_sub2"/>
    <property type="match status" value="1"/>
</dbReference>
<comment type="catalytic activity">
    <reaction evidence="6 7">
        <text>orotidine 5'-phosphate + H(+) = UMP + CO2</text>
        <dbReference type="Rhea" id="RHEA:11596"/>
        <dbReference type="ChEBI" id="CHEBI:15378"/>
        <dbReference type="ChEBI" id="CHEBI:16526"/>
        <dbReference type="ChEBI" id="CHEBI:57538"/>
        <dbReference type="ChEBI" id="CHEBI:57865"/>
        <dbReference type="EC" id="4.1.1.23"/>
    </reaction>
</comment>
<dbReference type="InterPro" id="IPR013785">
    <property type="entry name" value="Aldolase_TIM"/>
</dbReference>
<dbReference type="Gene3D" id="3.20.20.70">
    <property type="entry name" value="Aldolase class I"/>
    <property type="match status" value="1"/>
</dbReference>
<dbReference type="GO" id="GO:0006207">
    <property type="term" value="P:'de novo' pyrimidine nucleobase biosynthetic process"/>
    <property type="evidence" value="ECO:0007669"/>
    <property type="project" value="InterPro"/>
</dbReference>
<dbReference type="AlphaFoldDB" id="A0A286F561"/>
<dbReference type="PANTHER" id="PTHR43375:SF1">
    <property type="entry name" value="OROTIDINE 5'-PHOSPHATE DECARBOXYLASE"/>
    <property type="match status" value="1"/>
</dbReference>
<evidence type="ECO:0000256" key="5">
    <source>
        <dbReference type="ARBA" id="ARBA00023239"/>
    </source>
</evidence>
<evidence type="ECO:0000313" key="10">
    <source>
        <dbReference type="Proteomes" id="UP000219452"/>
    </source>
</evidence>
<dbReference type="EMBL" id="OCNH01000001">
    <property type="protein sequence ID" value="SOD78380.1"/>
    <property type="molecule type" value="Genomic_DNA"/>
</dbReference>
<proteinExistence type="inferred from homology"/>
<protein>
    <recommendedName>
        <fullName evidence="7">Orotidine 5'-phosphate decarboxylase</fullName>
        <ecNumber evidence="7">4.1.1.23</ecNumber>
    </recommendedName>
    <alternativeName>
        <fullName evidence="7">OMP decarboxylase</fullName>
        <shortName evidence="7">OMPDCase</shortName>
        <shortName evidence="7">OMPdecase</shortName>
    </alternativeName>
</protein>
<dbReference type="EC" id="4.1.1.23" evidence="7"/>
<evidence type="ECO:0000313" key="9">
    <source>
        <dbReference type="EMBL" id="SOD78380.1"/>
    </source>
</evidence>
<comment type="similarity">
    <text evidence="2 7">Belongs to the OMP decarboxylase family. Type 2 subfamily.</text>
</comment>
<evidence type="ECO:0000256" key="7">
    <source>
        <dbReference type="HAMAP-Rule" id="MF_01215"/>
    </source>
</evidence>
<dbReference type="CDD" id="cd04725">
    <property type="entry name" value="OMP_decarboxylase_like"/>
    <property type="match status" value="1"/>
</dbReference>
<reference evidence="10" key="1">
    <citation type="submission" date="2017-09" db="EMBL/GenBank/DDBJ databases">
        <authorList>
            <person name="Varghese N."/>
            <person name="Submissions S."/>
        </authorList>
    </citation>
    <scope>NUCLEOTIDE SEQUENCE [LARGE SCALE GENOMIC DNA]</scope>
    <source>
        <strain evidence="10">DSM 29961</strain>
    </source>
</reference>
<evidence type="ECO:0000259" key="8">
    <source>
        <dbReference type="SMART" id="SM00934"/>
    </source>
</evidence>
<evidence type="ECO:0000256" key="3">
    <source>
        <dbReference type="ARBA" id="ARBA00022793"/>
    </source>
</evidence>
<name>A0A286F561_9BACT</name>
<dbReference type="GO" id="GO:0044205">
    <property type="term" value="P:'de novo' UMP biosynthetic process"/>
    <property type="evidence" value="ECO:0007669"/>
    <property type="project" value="UniProtKB-UniRule"/>
</dbReference>
<gene>
    <name evidence="7" type="primary">pyrF</name>
    <name evidence="9" type="ORF">SAMN06269250_0433</name>
</gene>
<dbReference type="SUPFAM" id="SSF51366">
    <property type="entry name" value="Ribulose-phoshate binding barrel"/>
    <property type="match status" value="1"/>
</dbReference>
<dbReference type="RefSeq" id="WP_097124162.1">
    <property type="nucleotide sequence ID" value="NZ_OCNH01000001.1"/>
</dbReference>
<dbReference type="Pfam" id="PF00215">
    <property type="entry name" value="OMPdecase"/>
    <property type="match status" value="1"/>
</dbReference>